<evidence type="ECO:0000313" key="1">
    <source>
        <dbReference type="EMBL" id="EER04374.1"/>
    </source>
</evidence>
<reference evidence="1 2" key="1">
    <citation type="submission" date="2008-07" db="EMBL/GenBank/DDBJ databases">
        <authorList>
            <person name="El-Sayed N."/>
            <person name="Caler E."/>
            <person name="Inman J."/>
            <person name="Amedeo P."/>
            <person name="Hass B."/>
            <person name="Wortman J."/>
        </authorList>
    </citation>
    <scope>NUCLEOTIDE SEQUENCE [LARGE SCALE GENOMIC DNA]</scope>
    <source>
        <strain evidence="2">ATCC 50983 / TXsc</strain>
    </source>
</reference>
<dbReference type="AlphaFoldDB" id="C5LFW9"/>
<dbReference type="OMA" id="CHPEMKW"/>
<sequence length="103" mass="11534">MKFIGAIIVAASMAEAGSSNTLLFPEEDPLYYCHSDMTWGDIPSREDKSDAKPERVVVFGRHGARVLTRDLTCWEGDDTEYMCPVATYYGFINSPSEGQCWLD</sequence>
<dbReference type="InParanoid" id="C5LFW9"/>
<dbReference type="EMBL" id="GG681690">
    <property type="protein sequence ID" value="EER04374.1"/>
    <property type="molecule type" value="Genomic_DNA"/>
</dbReference>
<evidence type="ECO:0000313" key="2">
    <source>
        <dbReference type="Proteomes" id="UP000007800"/>
    </source>
</evidence>
<name>C5LFW9_PERM5</name>
<dbReference type="GeneID" id="9037029"/>
<gene>
    <name evidence="1" type="ORF">Pmar_PMAR027670</name>
</gene>
<organism evidence="2">
    <name type="scientific">Perkinsus marinus (strain ATCC 50983 / TXsc)</name>
    <dbReference type="NCBI Taxonomy" id="423536"/>
    <lineage>
        <taxon>Eukaryota</taxon>
        <taxon>Sar</taxon>
        <taxon>Alveolata</taxon>
        <taxon>Perkinsozoa</taxon>
        <taxon>Perkinsea</taxon>
        <taxon>Perkinsida</taxon>
        <taxon>Perkinsidae</taxon>
        <taxon>Perkinsus</taxon>
    </lineage>
</organism>
<keyword evidence="2" id="KW-1185">Reference proteome</keyword>
<dbReference type="Proteomes" id="UP000007800">
    <property type="component" value="Unassembled WGS sequence"/>
</dbReference>
<proteinExistence type="predicted"/>
<accession>C5LFW9</accession>
<dbReference type="RefSeq" id="XP_002772558.1">
    <property type="nucleotide sequence ID" value="XM_002772512.1"/>
</dbReference>
<protein>
    <submittedName>
        <fullName evidence="1">Uncharacterized protein</fullName>
    </submittedName>
</protein>